<organism evidence="1 2">
    <name type="scientific">Methanococcoides methylutens</name>
    <dbReference type="NCBI Taxonomy" id="2226"/>
    <lineage>
        <taxon>Archaea</taxon>
        <taxon>Methanobacteriati</taxon>
        <taxon>Methanobacteriota</taxon>
        <taxon>Stenosarchaea group</taxon>
        <taxon>Methanomicrobia</taxon>
        <taxon>Methanosarcinales</taxon>
        <taxon>Methanosarcinaceae</taxon>
        <taxon>Methanococcoides</taxon>
    </lineage>
</organism>
<dbReference type="EMBL" id="JRHO01000014">
    <property type="protein sequence ID" value="KGK97912.1"/>
    <property type="molecule type" value="Genomic_DNA"/>
</dbReference>
<gene>
    <name evidence="1" type="ORF">LI82_09140</name>
</gene>
<reference evidence="1 2" key="1">
    <citation type="submission" date="2014-09" db="EMBL/GenBank/DDBJ databases">
        <title>Draft genome sequence of an obligately methylotrophic methanogen, Methanococcoides methylutens, isolated from marine sediment.</title>
        <authorList>
            <person name="Guan Y."/>
            <person name="Ngugi D.K."/>
            <person name="Blom J."/>
            <person name="Ali S."/>
            <person name="Ferry J.G."/>
            <person name="Stingl U."/>
        </authorList>
    </citation>
    <scope>NUCLEOTIDE SEQUENCE [LARGE SCALE GENOMIC DNA]</scope>
    <source>
        <strain evidence="1 2">DSM 2657</strain>
    </source>
</reference>
<evidence type="ECO:0000313" key="1">
    <source>
        <dbReference type="EMBL" id="KGK97912.1"/>
    </source>
</evidence>
<dbReference type="AlphaFoldDB" id="A0A099SYC7"/>
<accession>A0A099SYC7</accession>
<keyword evidence="2" id="KW-1185">Reference proteome</keyword>
<dbReference type="Proteomes" id="UP000029859">
    <property type="component" value="Unassembled WGS sequence"/>
</dbReference>
<comment type="caution">
    <text evidence="1">The sequence shown here is derived from an EMBL/GenBank/DDBJ whole genome shotgun (WGS) entry which is preliminary data.</text>
</comment>
<protein>
    <submittedName>
        <fullName evidence="1">Uncharacterized protein</fullName>
    </submittedName>
</protein>
<name>A0A099SYC7_METMT</name>
<sequence length="152" mass="18145">MGKMSKIAVREYTQEVEGPTSNSFFKPREDPLRHDRVLVFDTETTMDQYQNFKIGSFQIYHEGFIQHEGLFYDPSMLAEKEKEAFLSYARKNEISLYLLNEFIDKVFYPEVFELETLCVGFNIPFDIRRISKYLPKRHFMKKLNGHPIKTRK</sequence>
<proteinExistence type="predicted"/>
<evidence type="ECO:0000313" key="2">
    <source>
        <dbReference type="Proteomes" id="UP000029859"/>
    </source>
</evidence>